<feature type="transmembrane region" description="Helical" evidence="5">
    <location>
        <begin position="92"/>
        <end position="117"/>
    </location>
</feature>
<dbReference type="CDD" id="cd16914">
    <property type="entry name" value="EcfT"/>
    <property type="match status" value="1"/>
</dbReference>
<dbReference type="OrthoDB" id="5454376at2"/>
<evidence type="ECO:0000256" key="5">
    <source>
        <dbReference type="SAM" id="Phobius"/>
    </source>
</evidence>
<comment type="subcellular location">
    <subcellularLocation>
        <location evidence="1">Membrane</location>
        <topology evidence="1">Multi-pass membrane protein</topology>
    </subcellularLocation>
</comment>
<dbReference type="STRING" id="1121449.SAMN02745704_01027"/>
<feature type="transmembrane region" description="Helical" evidence="5">
    <location>
        <begin position="36"/>
        <end position="54"/>
    </location>
</feature>
<feature type="transmembrane region" description="Helical" evidence="5">
    <location>
        <begin position="66"/>
        <end position="86"/>
    </location>
</feature>
<organism evidence="6 7">
    <name type="scientific">Paucidesulfovibrio gracilis DSM 16080</name>
    <dbReference type="NCBI Taxonomy" id="1121449"/>
    <lineage>
        <taxon>Bacteria</taxon>
        <taxon>Pseudomonadati</taxon>
        <taxon>Thermodesulfobacteriota</taxon>
        <taxon>Desulfovibrionia</taxon>
        <taxon>Desulfovibrionales</taxon>
        <taxon>Desulfovibrionaceae</taxon>
        <taxon>Paucidesulfovibrio</taxon>
    </lineage>
</organism>
<gene>
    <name evidence="6" type="ORF">SAMN02745704_01027</name>
</gene>
<evidence type="ECO:0000313" key="6">
    <source>
        <dbReference type="EMBL" id="SKA77704.1"/>
    </source>
</evidence>
<proteinExistence type="predicted"/>
<dbReference type="EMBL" id="FUYC01000003">
    <property type="protein sequence ID" value="SKA77704.1"/>
    <property type="molecule type" value="Genomic_DNA"/>
</dbReference>
<protein>
    <submittedName>
        <fullName evidence="6">Biotin transport system permease protein</fullName>
    </submittedName>
</protein>
<dbReference type="AlphaFoldDB" id="A0A1T4WK45"/>
<evidence type="ECO:0000256" key="3">
    <source>
        <dbReference type="ARBA" id="ARBA00022989"/>
    </source>
</evidence>
<dbReference type="InterPro" id="IPR003339">
    <property type="entry name" value="ABC/ECF_trnsptr_transmembrane"/>
</dbReference>
<evidence type="ECO:0000256" key="4">
    <source>
        <dbReference type="ARBA" id="ARBA00023136"/>
    </source>
</evidence>
<evidence type="ECO:0000256" key="2">
    <source>
        <dbReference type="ARBA" id="ARBA00022692"/>
    </source>
</evidence>
<dbReference type="GO" id="GO:0005886">
    <property type="term" value="C:plasma membrane"/>
    <property type="evidence" value="ECO:0007669"/>
    <property type="project" value="UniProtKB-ARBA"/>
</dbReference>
<keyword evidence="3 5" id="KW-1133">Transmembrane helix</keyword>
<evidence type="ECO:0000256" key="1">
    <source>
        <dbReference type="ARBA" id="ARBA00004141"/>
    </source>
</evidence>
<dbReference type="Proteomes" id="UP000190027">
    <property type="component" value="Unassembled WGS sequence"/>
</dbReference>
<name>A0A1T4WK45_9BACT</name>
<evidence type="ECO:0000313" key="7">
    <source>
        <dbReference type="Proteomes" id="UP000190027"/>
    </source>
</evidence>
<reference evidence="6 7" key="1">
    <citation type="submission" date="2017-02" db="EMBL/GenBank/DDBJ databases">
        <authorList>
            <person name="Peterson S.W."/>
        </authorList>
    </citation>
    <scope>NUCLEOTIDE SEQUENCE [LARGE SCALE GENOMIC DNA]</scope>
    <source>
        <strain evidence="6 7">DSM 16080</strain>
    </source>
</reference>
<dbReference type="Pfam" id="PF02361">
    <property type="entry name" value="CbiQ"/>
    <property type="match status" value="1"/>
</dbReference>
<keyword evidence="2 5" id="KW-0812">Transmembrane</keyword>
<keyword evidence="4 5" id="KW-0472">Membrane</keyword>
<sequence length="240" mass="26459">MSGRKTKAGFTLCELDPRVKILCAVGLGVLVWRSSWIGLGSYCFFLLVIVLAHLNAWQGGKRLIRTYLAFVIFWTVAKGALDLAWGTAPQVALLQAVLVGTRVSCLLLLGVALTLVTSARQLGRGLCSLFRPVLGREAAWKTALAFSLMIHFLPLTWQRVDDVRRTVQLRCPNLPWRRRIPLLVSASLRGLAMIPWQQSLGVAARGLDHSDAWESNLPFVCSHWVLGLMFLAVSAGLSLL</sequence>
<accession>A0A1T4WK45</accession>
<keyword evidence="7" id="KW-1185">Reference proteome</keyword>